<dbReference type="GO" id="GO:0007165">
    <property type="term" value="P:signal transduction"/>
    <property type="evidence" value="ECO:0007669"/>
    <property type="project" value="TreeGrafter"/>
</dbReference>
<dbReference type="InterPro" id="IPR036034">
    <property type="entry name" value="PDZ_sf"/>
</dbReference>
<evidence type="ECO:0000259" key="6">
    <source>
        <dbReference type="PROSITE" id="PS50106"/>
    </source>
</evidence>
<evidence type="ECO:0000256" key="3">
    <source>
        <dbReference type="ARBA" id="ARBA00022801"/>
    </source>
</evidence>
<dbReference type="GO" id="GO:0004175">
    <property type="term" value="F:endopeptidase activity"/>
    <property type="evidence" value="ECO:0007669"/>
    <property type="project" value="TreeGrafter"/>
</dbReference>
<dbReference type="Gene3D" id="2.30.42.10">
    <property type="match status" value="1"/>
</dbReference>
<evidence type="ECO:0000313" key="7">
    <source>
        <dbReference type="EMBL" id="MBP5856909.1"/>
    </source>
</evidence>
<feature type="signal peptide" evidence="5">
    <location>
        <begin position="1"/>
        <end position="31"/>
    </location>
</feature>
<organism evidence="7 8">
    <name type="scientific">Marivibrio halodurans</name>
    <dbReference type="NCBI Taxonomy" id="2039722"/>
    <lineage>
        <taxon>Bacteria</taxon>
        <taxon>Pseudomonadati</taxon>
        <taxon>Pseudomonadota</taxon>
        <taxon>Alphaproteobacteria</taxon>
        <taxon>Rhodospirillales</taxon>
        <taxon>Rhodospirillaceae</taxon>
        <taxon>Marivibrio</taxon>
    </lineage>
</organism>
<dbReference type="Gene3D" id="3.30.750.44">
    <property type="match status" value="1"/>
</dbReference>
<dbReference type="SUPFAM" id="SSF52096">
    <property type="entry name" value="ClpP/crotonase"/>
    <property type="match status" value="1"/>
</dbReference>
<name>A0A8J7V3M5_9PROT</name>
<dbReference type="PROSITE" id="PS50106">
    <property type="entry name" value="PDZ"/>
    <property type="match status" value="1"/>
</dbReference>
<sequence length="532" mass="56175">MSARPDTSRPLIAHAMASLLAVVLLGACASAFDTQDAAFAERFKAMTETVLDEVALIHIDPAPPDVLVMAGFQGLQDISTSITVNREGDRAIIRRLDGRELAHADLPAGKDIPTAIWAEDATELVMALRTADPVFAVAEEETLYDAFVGGMISPLDRFSRYNGREDAREARAEREGFGGIGIGLAPHPDGARIEDITPGNPAAAAGLQVGDILVAIDGIAVGGEAVHAITERLRGPIDRPVLVTIRRERLTEPVTVTVGRTRIVPDTITQERLGAQELIQISSFNQRTAKRLAEALSRARARPEGAPKGIILDLRGNPGGLLDQAVDSADLFLDHGLISRADGRHPNSHQRFEAEPGDLAAGLPLVVLVNGASASASEILASALQDQGRAVVIGMTSFGKGTIQTVVQLPNEGELYLTWAHFVAPSGYPLQRLGVGPTICTAGENDAVRALDAAFATAGAGADSSESRARAVTLRRALGETDREKAIQEILALCPWLPHEGADIDVAVAKLLLGSPTLYARALALGRQDAQG</sequence>
<proteinExistence type="inferred from homology"/>
<dbReference type="AlphaFoldDB" id="A0A8J7V3M5"/>
<dbReference type="Pfam" id="PF03572">
    <property type="entry name" value="Peptidase_S41"/>
    <property type="match status" value="1"/>
</dbReference>
<evidence type="ECO:0000256" key="5">
    <source>
        <dbReference type="SAM" id="SignalP"/>
    </source>
</evidence>
<dbReference type="InterPro" id="IPR005151">
    <property type="entry name" value="Tail-specific_protease"/>
</dbReference>
<dbReference type="PANTHER" id="PTHR32060">
    <property type="entry name" value="TAIL-SPECIFIC PROTEASE"/>
    <property type="match status" value="1"/>
</dbReference>
<dbReference type="GO" id="GO:0006508">
    <property type="term" value="P:proteolysis"/>
    <property type="evidence" value="ECO:0007669"/>
    <property type="project" value="UniProtKB-KW"/>
</dbReference>
<comment type="caution">
    <text evidence="7">The sequence shown here is derived from an EMBL/GenBank/DDBJ whole genome shotgun (WGS) entry which is preliminary data.</text>
</comment>
<evidence type="ECO:0000256" key="4">
    <source>
        <dbReference type="ARBA" id="ARBA00022825"/>
    </source>
</evidence>
<evidence type="ECO:0000256" key="2">
    <source>
        <dbReference type="ARBA" id="ARBA00022670"/>
    </source>
</evidence>
<evidence type="ECO:0000313" key="8">
    <source>
        <dbReference type="Proteomes" id="UP000672602"/>
    </source>
</evidence>
<dbReference type="CDD" id="cd07560">
    <property type="entry name" value="Peptidase_S41_CPP"/>
    <property type="match status" value="1"/>
</dbReference>
<dbReference type="EMBL" id="JAGMWN010000003">
    <property type="protein sequence ID" value="MBP5856909.1"/>
    <property type="molecule type" value="Genomic_DNA"/>
</dbReference>
<protein>
    <submittedName>
        <fullName evidence="7">PDZ domain-containing protein</fullName>
    </submittedName>
</protein>
<dbReference type="InterPro" id="IPR041489">
    <property type="entry name" value="PDZ_6"/>
</dbReference>
<dbReference type="Pfam" id="PF17820">
    <property type="entry name" value="PDZ_6"/>
    <property type="match status" value="1"/>
</dbReference>
<dbReference type="PANTHER" id="PTHR32060:SF30">
    <property type="entry name" value="CARBOXY-TERMINAL PROCESSING PROTEASE CTPA"/>
    <property type="match status" value="1"/>
</dbReference>
<dbReference type="SUPFAM" id="SSF50156">
    <property type="entry name" value="PDZ domain-like"/>
    <property type="match status" value="1"/>
</dbReference>
<dbReference type="SMART" id="SM00245">
    <property type="entry name" value="TSPc"/>
    <property type="match status" value="1"/>
</dbReference>
<dbReference type="GO" id="GO:0008236">
    <property type="term" value="F:serine-type peptidase activity"/>
    <property type="evidence" value="ECO:0007669"/>
    <property type="project" value="UniProtKB-KW"/>
</dbReference>
<gene>
    <name evidence="7" type="ORF">KAJ83_07810</name>
</gene>
<keyword evidence="2" id="KW-0645">Protease</keyword>
<evidence type="ECO:0000256" key="1">
    <source>
        <dbReference type="ARBA" id="ARBA00009179"/>
    </source>
</evidence>
<keyword evidence="3" id="KW-0378">Hydrolase</keyword>
<keyword evidence="8" id="KW-1185">Reference proteome</keyword>
<dbReference type="InterPro" id="IPR029045">
    <property type="entry name" value="ClpP/crotonase-like_dom_sf"/>
</dbReference>
<dbReference type="PROSITE" id="PS51257">
    <property type="entry name" value="PROKAR_LIPOPROTEIN"/>
    <property type="match status" value="1"/>
</dbReference>
<comment type="similarity">
    <text evidence="1">Belongs to the peptidase S41A family.</text>
</comment>
<dbReference type="InterPro" id="IPR004447">
    <property type="entry name" value="Peptidase_S41A"/>
</dbReference>
<dbReference type="SMART" id="SM00228">
    <property type="entry name" value="PDZ"/>
    <property type="match status" value="1"/>
</dbReference>
<dbReference type="Gene3D" id="3.90.226.10">
    <property type="entry name" value="2-enoyl-CoA Hydratase, Chain A, domain 1"/>
    <property type="match status" value="1"/>
</dbReference>
<dbReference type="InterPro" id="IPR001478">
    <property type="entry name" value="PDZ"/>
</dbReference>
<dbReference type="RefSeq" id="WP_210681490.1">
    <property type="nucleotide sequence ID" value="NZ_JAGMWN010000003.1"/>
</dbReference>
<accession>A0A8J7V3M5</accession>
<feature type="domain" description="PDZ" evidence="6">
    <location>
        <begin position="169"/>
        <end position="248"/>
    </location>
</feature>
<dbReference type="Proteomes" id="UP000672602">
    <property type="component" value="Unassembled WGS sequence"/>
</dbReference>
<dbReference type="GO" id="GO:0030288">
    <property type="term" value="C:outer membrane-bounded periplasmic space"/>
    <property type="evidence" value="ECO:0007669"/>
    <property type="project" value="TreeGrafter"/>
</dbReference>
<dbReference type="CDD" id="cd06782">
    <property type="entry name" value="cpPDZ_CPP-like"/>
    <property type="match status" value="1"/>
</dbReference>
<feature type="chain" id="PRO_5035244437" evidence="5">
    <location>
        <begin position="32"/>
        <end position="532"/>
    </location>
</feature>
<reference evidence="7" key="1">
    <citation type="submission" date="2021-04" db="EMBL/GenBank/DDBJ databases">
        <authorList>
            <person name="Zhang D.-C."/>
        </authorList>
    </citation>
    <scope>NUCLEOTIDE SEQUENCE</scope>
    <source>
        <strain evidence="7">CGMCC 1.15697</strain>
    </source>
</reference>
<keyword evidence="5" id="KW-0732">Signal</keyword>
<keyword evidence="4" id="KW-0720">Serine protease</keyword>